<gene>
    <name evidence="1" type="ORF">CLV42_12258</name>
</gene>
<sequence length="821" mass="96297">MLLVNTLLLLVFPYMNTRSCGPELSPADMRFALFQPDLSGRNNLAPLYYRMPENGYFISDPQKTDYFRNCREWQKMTGKAVTLKDIYTIQYDVFPDDFLYAYRHADWKQLEDNSFVQWLRKPAHKKELDYMAFAKQVEFSQLGNPDPWRIGSLPENTAPLINTAVRNCDSIKSLFLQQRYAFQLVKLYFYNRKNDTTAIRRLISCYDTYLKNNSSIVSDWALYYYGFIQRDPNLYLKYMLESFDRCEEKKGPVFGDVTRRQLDEFSAATSDRHTVALVHVLKALKQPGRSLPTLQQLYSIEPNCSYLPLLICREVNKLEDWISTPEILGFNSSVRENLFFASRNYETNSDDHKPDTGYAYYAAKNMASDRQYLRAFTGFLTGMLEKKSINEDMIRLAVAHLYNMDGRYADATYQLGKLSPLKDTLYQRQAIVEKLVAAFYNQDITDVRVKQYLSKQFQALEQLGYELRGDQANIENWRSENKDMRAALLLMLSQRYKQAGDIVTAGLLFQKANLPINEYTGGYYEEESPAVSYPRIAYFDKYGSPDDVEKLIRFKHQSRKTPFEKMIVPAVWAPDDFYRDVKGTLLIRQQRFKEAAMEMEKIADDFWEKNWEYKGYLTRMYIGSPGILVPGEDRRRHYPITSKKAILRDILALQDSLSQASTMDAKARFHYLLGNAYFNISYYGREWMMSAYGQSYREESAETFDNYSWAWFSFYPNENIYKSDYYQCSHAFDMYQKALRLSAGNKELHAKILLMLNVCDKSRYTFFTEKAKYRKGIDDYWRNTAPYSFPYLKLLKEKDADTKVYTDSYTECPDVAAFKGH</sequence>
<reference evidence="1 2" key="1">
    <citation type="submission" date="2018-03" db="EMBL/GenBank/DDBJ databases">
        <title>Genomic Encyclopedia of Archaeal and Bacterial Type Strains, Phase II (KMG-II): from individual species to whole genera.</title>
        <authorList>
            <person name="Goeker M."/>
        </authorList>
    </citation>
    <scope>NUCLEOTIDE SEQUENCE [LARGE SCALE GENOMIC DNA]</scope>
    <source>
        <strain evidence="1 2">DSM 18107</strain>
    </source>
</reference>
<evidence type="ECO:0000313" key="1">
    <source>
        <dbReference type="EMBL" id="PSL22432.1"/>
    </source>
</evidence>
<comment type="caution">
    <text evidence="1">The sequence shown here is derived from an EMBL/GenBank/DDBJ whole genome shotgun (WGS) entry which is preliminary data.</text>
</comment>
<protein>
    <submittedName>
        <fullName evidence="1">Uncharacterized protein</fullName>
    </submittedName>
</protein>
<accession>A0A2P8FL48</accession>
<dbReference type="EMBL" id="PYGK01000022">
    <property type="protein sequence ID" value="PSL22432.1"/>
    <property type="molecule type" value="Genomic_DNA"/>
</dbReference>
<dbReference type="Proteomes" id="UP000240978">
    <property type="component" value="Unassembled WGS sequence"/>
</dbReference>
<organism evidence="1 2">
    <name type="scientific">Chitinophaga ginsengisoli</name>
    <dbReference type="NCBI Taxonomy" id="363837"/>
    <lineage>
        <taxon>Bacteria</taxon>
        <taxon>Pseudomonadati</taxon>
        <taxon>Bacteroidota</taxon>
        <taxon>Chitinophagia</taxon>
        <taxon>Chitinophagales</taxon>
        <taxon>Chitinophagaceae</taxon>
        <taxon>Chitinophaga</taxon>
    </lineage>
</organism>
<name>A0A2P8FL48_9BACT</name>
<keyword evidence="2" id="KW-1185">Reference proteome</keyword>
<dbReference type="AlphaFoldDB" id="A0A2P8FL48"/>
<proteinExistence type="predicted"/>
<evidence type="ECO:0000313" key="2">
    <source>
        <dbReference type="Proteomes" id="UP000240978"/>
    </source>
</evidence>